<feature type="transmembrane region" description="Helical" evidence="6">
    <location>
        <begin position="137"/>
        <end position="159"/>
    </location>
</feature>
<keyword evidence="10" id="KW-1185">Reference proteome</keyword>
<reference evidence="9 11" key="1">
    <citation type="submission" date="2020-06" db="EMBL/GenBank/DDBJ databases">
        <title>Description of novel acetic acid bacteria.</title>
        <authorList>
            <person name="Sombolestani A."/>
        </authorList>
    </citation>
    <scope>NUCLEOTIDE SEQUENCE [LARGE SCALE GENOMIC DNA]</scope>
    <source>
        <strain evidence="9 11">LMG 26838</strain>
    </source>
</reference>
<dbReference type="InterPro" id="IPR007895">
    <property type="entry name" value="MASE1"/>
</dbReference>
<dbReference type="RefSeq" id="WP_176622604.1">
    <property type="nucleotide sequence ID" value="NZ_JABXXQ010000059.1"/>
</dbReference>
<feature type="transmembrane region" description="Helical" evidence="6">
    <location>
        <begin position="102"/>
        <end position="125"/>
    </location>
</feature>
<evidence type="ECO:0000259" key="7">
    <source>
        <dbReference type="PROSITE" id="PS50887"/>
    </source>
</evidence>
<feature type="transmembrane region" description="Helical" evidence="6">
    <location>
        <begin position="180"/>
        <end position="205"/>
    </location>
</feature>
<organism evidence="8 10">
    <name type="scientific">Endobacter medicaginis</name>
    <dbReference type="NCBI Taxonomy" id="1181271"/>
    <lineage>
        <taxon>Bacteria</taxon>
        <taxon>Pseudomonadati</taxon>
        <taxon>Pseudomonadota</taxon>
        <taxon>Alphaproteobacteria</taxon>
        <taxon>Acetobacterales</taxon>
        <taxon>Acetobacteraceae</taxon>
        <taxon>Endobacter</taxon>
    </lineage>
</organism>
<dbReference type="SUPFAM" id="SSF55073">
    <property type="entry name" value="Nucleotide cyclase"/>
    <property type="match status" value="1"/>
</dbReference>
<dbReference type="PANTHER" id="PTHR46663">
    <property type="entry name" value="DIGUANYLATE CYCLASE DGCT-RELATED"/>
    <property type="match status" value="1"/>
</dbReference>
<dbReference type="InterPro" id="IPR043128">
    <property type="entry name" value="Rev_trsase/Diguanyl_cyclase"/>
</dbReference>
<dbReference type="NCBIfam" id="TIGR00254">
    <property type="entry name" value="GGDEF"/>
    <property type="match status" value="1"/>
</dbReference>
<sequence length="464" mass="49818">MAWFTLNALVVRLLCCDQQGYSSFWSANAALSAALLVLRSGQVVAVVAACLVINFALNLLKPWSLTNNALYVLLNLFQSVIAAAAARRFCGATTDLTRIRRLSVFGLIALVSACVEACVGTLLTALINGGGLLGLDFIQWICCDALGLLLAMPMTVVIAHSGLRRIDLSGLWRRRRLAGAVLPLLAAGASVVSFVFAGTQCYLLLYPCLSWLAMQFGPSLILMTIFVVSTCASALTAHGVGPMAMLAAQHGSWPGYILLQPFLITLLLTVLPANIMLAERARSERRLRRSEIRLRHASSHDPLTLLMNRWLFRRQLSAALDSGHRFALLFLDIDHFKSINDTFGHSSGDRLLQAFAGRLLSIAGECDGRAGRFGGDEFVLMVPIDSVADCARRCDGVLDILQRPYEALPGRAVTVSIGAAISTPLCHEGALIQSADEALYAAKAAGRATFRVAHAPAASLQSVA</sequence>
<keyword evidence="3 6" id="KW-0812">Transmembrane</keyword>
<evidence type="ECO:0000256" key="1">
    <source>
        <dbReference type="ARBA" id="ARBA00004651"/>
    </source>
</evidence>
<dbReference type="Proteomes" id="UP000565205">
    <property type="component" value="Unassembled WGS sequence"/>
</dbReference>
<protein>
    <submittedName>
        <fullName evidence="8 9">Diguanylate cyclase</fullName>
    </submittedName>
</protein>
<feature type="domain" description="GGDEF" evidence="7">
    <location>
        <begin position="324"/>
        <end position="455"/>
    </location>
</feature>
<accession>A0A839UT32</accession>
<dbReference type="Pfam" id="PF05231">
    <property type="entry name" value="MASE1"/>
    <property type="match status" value="1"/>
</dbReference>
<dbReference type="PROSITE" id="PS50887">
    <property type="entry name" value="GGDEF"/>
    <property type="match status" value="1"/>
</dbReference>
<evidence type="ECO:0000256" key="3">
    <source>
        <dbReference type="ARBA" id="ARBA00022692"/>
    </source>
</evidence>
<dbReference type="Gene3D" id="3.30.70.270">
    <property type="match status" value="1"/>
</dbReference>
<evidence type="ECO:0000313" key="8">
    <source>
        <dbReference type="EMBL" id="MBB3172957.1"/>
    </source>
</evidence>
<dbReference type="EMBL" id="JACHXV010000002">
    <property type="protein sequence ID" value="MBB3172957.1"/>
    <property type="molecule type" value="Genomic_DNA"/>
</dbReference>
<feature type="transmembrane region" description="Helical" evidence="6">
    <location>
        <begin position="69"/>
        <end position="90"/>
    </location>
</feature>
<evidence type="ECO:0000256" key="4">
    <source>
        <dbReference type="ARBA" id="ARBA00022989"/>
    </source>
</evidence>
<keyword evidence="2" id="KW-1003">Cell membrane</keyword>
<evidence type="ECO:0000313" key="10">
    <source>
        <dbReference type="Proteomes" id="UP000557688"/>
    </source>
</evidence>
<keyword evidence="5 6" id="KW-0472">Membrane</keyword>
<dbReference type="AlphaFoldDB" id="A0A839UT32"/>
<dbReference type="InterPro" id="IPR052163">
    <property type="entry name" value="DGC-Regulatory_Protein"/>
</dbReference>
<evidence type="ECO:0000256" key="5">
    <source>
        <dbReference type="ARBA" id="ARBA00023136"/>
    </source>
</evidence>
<dbReference type="InterPro" id="IPR000160">
    <property type="entry name" value="GGDEF_dom"/>
</dbReference>
<dbReference type="CDD" id="cd01949">
    <property type="entry name" value="GGDEF"/>
    <property type="match status" value="1"/>
</dbReference>
<feature type="transmembrane region" description="Helical" evidence="6">
    <location>
        <begin position="211"/>
        <end position="235"/>
    </location>
</feature>
<dbReference type="SMART" id="SM00267">
    <property type="entry name" value="GGDEF"/>
    <property type="match status" value="1"/>
</dbReference>
<comment type="caution">
    <text evidence="8">The sequence shown here is derived from an EMBL/GenBank/DDBJ whole genome shotgun (WGS) entry which is preliminary data.</text>
</comment>
<proteinExistence type="predicted"/>
<dbReference type="EMBL" id="JABXXQ010000059">
    <property type="protein sequence ID" value="NVN29693.1"/>
    <property type="molecule type" value="Genomic_DNA"/>
</dbReference>
<dbReference type="Proteomes" id="UP000557688">
    <property type="component" value="Unassembled WGS sequence"/>
</dbReference>
<name>A0A839UT32_9PROT</name>
<dbReference type="InterPro" id="IPR029787">
    <property type="entry name" value="Nucleotide_cyclase"/>
</dbReference>
<keyword evidence="4 6" id="KW-1133">Transmembrane helix</keyword>
<evidence type="ECO:0000256" key="6">
    <source>
        <dbReference type="SAM" id="Phobius"/>
    </source>
</evidence>
<reference evidence="8 10" key="2">
    <citation type="submission" date="2020-08" db="EMBL/GenBank/DDBJ databases">
        <title>Genomic Encyclopedia of Type Strains, Phase III (KMG-III): the genomes of soil and plant-associated and newly described type strains.</title>
        <authorList>
            <person name="Whitman W."/>
        </authorList>
    </citation>
    <scope>NUCLEOTIDE SEQUENCE [LARGE SCALE GENOMIC DNA]</scope>
    <source>
        <strain evidence="8 10">CECT 8088</strain>
    </source>
</reference>
<evidence type="ECO:0000313" key="9">
    <source>
        <dbReference type="EMBL" id="NVN29693.1"/>
    </source>
</evidence>
<evidence type="ECO:0000256" key="2">
    <source>
        <dbReference type="ARBA" id="ARBA00022475"/>
    </source>
</evidence>
<dbReference type="GO" id="GO:0005886">
    <property type="term" value="C:plasma membrane"/>
    <property type="evidence" value="ECO:0007669"/>
    <property type="project" value="UniProtKB-SubCell"/>
</dbReference>
<feature type="transmembrane region" description="Helical" evidence="6">
    <location>
        <begin position="256"/>
        <end position="277"/>
    </location>
</feature>
<feature type="transmembrane region" description="Helical" evidence="6">
    <location>
        <begin position="43"/>
        <end position="63"/>
    </location>
</feature>
<dbReference type="PANTHER" id="PTHR46663:SF2">
    <property type="entry name" value="GGDEF DOMAIN-CONTAINING PROTEIN"/>
    <property type="match status" value="1"/>
</dbReference>
<evidence type="ECO:0000313" key="11">
    <source>
        <dbReference type="Proteomes" id="UP000565205"/>
    </source>
</evidence>
<comment type="subcellular location">
    <subcellularLocation>
        <location evidence="1">Cell membrane</location>
        <topology evidence="1">Multi-pass membrane protein</topology>
    </subcellularLocation>
</comment>
<gene>
    <name evidence="8" type="ORF">FHR90_000771</name>
    <name evidence="9" type="ORF">HUK83_04990</name>
</gene>
<dbReference type="Pfam" id="PF00990">
    <property type="entry name" value="GGDEF"/>
    <property type="match status" value="1"/>
</dbReference>